<dbReference type="Proteomes" id="UP000011115">
    <property type="component" value="Unassembled WGS sequence"/>
</dbReference>
<dbReference type="Gramene" id="PGSC0003DMT400091559">
    <property type="protein sequence ID" value="PGSC0003DMT400091559"/>
    <property type="gene ID" value="PGSC0003DMG400041130"/>
</dbReference>
<keyword evidence="3" id="KW-1185">Reference proteome</keyword>
<sequence>MATLLQPMRSWMPRSVEECEAHMERMMDAMVQEVHKRLDTFELRVLERPGSTVDITTFQMELYRLRSDVDAFLALAETILEAAPKVADDEVVMMALFSDTMPPPDPSCMAGKHHHSSNHTSDTKEQRAQEIDVGPSDSRNTIDGVPTIDEGTTDGVPMTDLAGSEKSNPPAS</sequence>
<dbReference type="AlphaFoldDB" id="M1DMW6"/>
<dbReference type="PaxDb" id="4113-PGSC0003DMT400091559"/>
<evidence type="ECO:0000313" key="3">
    <source>
        <dbReference type="Proteomes" id="UP000011115"/>
    </source>
</evidence>
<dbReference type="InParanoid" id="M1DMW6"/>
<reference evidence="2" key="2">
    <citation type="submission" date="2015-06" db="UniProtKB">
        <authorList>
            <consortium name="EnsemblPlants"/>
        </authorList>
    </citation>
    <scope>IDENTIFICATION</scope>
    <source>
        <strain evidence="2">DM1-3 516 R44</strain>
    </source>
</reference>
<evidence type="ECO:0000313" key="2">
    <source>
        <dbReference type="EnsemblPlants" id="PGSC0003DMT400091559"/>
    </source>
</evidence>
<dbReference type="HOGENOM" id="CLU_028647_6_2_1"/>
<evidence type="ECO:0000256" key="1">
    <source>
        <dbReference type="SAM" id="MobiDB-lite"/>
    </source>
</evidence>
<proteinExistence type="predicted"/>
<feature type="compositionally biased region" description="Basic and acidic residues" evidence="1">
    <location>
        <begin position="121"/>
        <end position="130"/>
    </location>
</feature>
<reference evidence="3" key="1">
    <citation type="journal article" date="2011" name="Nature">
        <title>Genome sequence and analysis of the tuber crop potato.</title>
        <authorList>
            <consortium name="The Potato Genome Sequencing Consortium"/>
        </authorList>
    </citation>
    <scope>NUCLEOTIDE SEQUENCE [LARGE SCALE GENOMIC DNA]</scope>
    <source>
        <strain evidence="3">cv. DM1-3 516 R44</strain>
    </source>
</reference>
<feature type="region of interest" description="Disordered" evidence="1">
    <location>
        <begin position="104"/>
        <end position="172"/>
    </location>
</feature>
<accession>M1DMW6</accession>
<name>M1DMW6_SOLTU</name>
<protein>
    <submittedName>
        <fullName evidence="2">Integrase core domain containing protein</fullName>
    </submittedName>
</protein>
<organism evidence="2 3">
    <name type="scientific">Solanum tuberosum</name>
    <name type="common">Potato</name>
    <dbReference type="NCBI Taxonomy" id="4113"/>
    <lineage>
        <taxon>Eukaryota</taxon>
        <taxon>Viridiplantae</taxon>
        <taxon>Streptophyta</taxon>
        <taxon>Embryophyta</taxon>
        <taxon>Tracheophyta</taxon>
        <taxon>Spermatophyta</taxon>
        <taxon>Magnoliopsida</taxon>
        <taxon>eudicotyledons</taxon>
        <taxon>Gunneridae</taxon>
        <taxon>Pentapetalae</taxon>
        <taxon>asterids</taxon>
        <taxon>lamiids</taxon>
        <taxon>Solanales</taxon>
        <taxon>Solanaceae</taxon>
        <taxon>Solanoideae</taxon>
        <taxon>Solaneae</taxon>
        <taxon>Solanum</taxon>
    </lineage>
</organism>
<dbReference type="EnsemblPlants" id="PGSC0003DMT400091559">
    <property type="protein sequence ID" value="PGSC0003DMT400091559"/>
    <property type="gene ID" value="PGSC0003DMG400041130"/>
</dbReference>